<dbReference type="GeneID" id="9347309"/>
<dbReference type="HOGENOM" id="CLU_111897_0_0_2"/>
<accession>D7EAZ0</accession>
<evidence type="ECO:0000313" key="2">
    <source>
        <dbReference type="EMBL" id="ADI74507.1"/>
    </source>
</evidence>
<evidence type="ECO:0000313" key="3">
    <source>
        <dbReference type="Proteomes" id="UP000000391"/>
    </source>
</evidence>
<dbReference type="Proteomes" id="UP000000391">
    <property type="component" value="Chromosome"/>
</dbReference>
<keyword evidence="1" id="KW-0472">Membrane</keyword>
<dbReference type="RefSeq" id="WP_013195072.1">
    <property type="nucleotide sequence ID" value="NC_014253.1"/>
</dbReference>
<dbReference type="EMBL" id="CP002069">
    <property type="protein sequence ID" value="ADI74507.1"/>
    <property type="molecule type" value="Genomic_DNA"/>
</dbReference>
<dbReference type="AlphaFoldDB" id="D7EAZ0"/>
<sequence>MTIEYIGYAGSLLWLLSLTMSNSIKLRIFSLLGAGAYTLYGYLLNAYPVSIVNGIIVLLNIYHIYRLKRRDGDLFNILEIPAENSRYLHNFLEQHKNDIRKYFPEIDDISLKNCYAVFTLKNFMPVGVCIYEIKSGIIDIKIDYMSLNSGDLKGAVSHYMDYRQSLKEKGYKEMVVKVTHNKYKKYLSSLGYTEDATMNNILRIPLT</sequence>
<feature type="transmembrane region" description="Helical" evidence="1">
    <location>
        <begin position="39"/>
        <end position="62"/>
    </location>
</feature>
<proteinExistence type="predicted"/>
<name>D7EAZ0_METEZ</name>
<gene>
    <name evidence="2" type="ordered locus">Metev_1667</name>
</gene>
<keyword evidence="3" id="KW-1185">Reference proteome</keyword>
<evidence type="ECO:0000256" key="1">
    <source>
        <dbReference type="SAM" id="Phobius"/>
    </source>
</evidence>
<dbReference type="OrthoDB" id="380716at2157"/>
<keyword evidence="1" id="KW-1133">Transmembrane helix</keyword>
<reference evidence="2 3" key="1">
    <citation type="submission" date="2010-06" db="EMBL/GenBank/DDBJ databases">
        <title>Complete sequence chromosome of Methanohalobium evestigatum Z-7303.</title>
        <authorList>
            <consortium name="US DOE Joint Genome Institute"/>
            <person name="Lucas S."/>
            <person name="Copeland A."/>
            <person name="Lapidus A."/>
            <person name="Cheng J.-F."/>
            <person name="Bruce D."/>
            <person name="Goodwin L."/>
            <person name="Pitluck S."/>
            <person name="Saunders E."/>
            <person name="Detter J.C."/>
            <person name="Han C."/>
            <person name="Tapia R."/>
            <person name="Land M."/>
            <person name="Hauser L."/>
            <person name="Kyrpides N."/>
            <person name="Mikhailova N."/>
            <person name="Sieprawska-Lupa M."/>
            <person name="Whitman W.B."/>
            <person name="Anderson I."/>
            <person name="Woyke T."/>
        </authorList>
    </citation>
    <scope>NUCLEOTIDE SEQUENCE [LARGE SCALE GENOMIC DNA]</scope>
    <source>
        <strain evidence="3">ATCC BAA-1072 / DSM 3721 / NBRC 107634 / OCM 161 / Z-7303</strain>
    </source>
</reference>
<keyword evidence="1" id="KW-0812">Transmembrane</keyword>
<dbReference type="KEGG" id="mev:Metev_1667"/>
<protein>
    <recommendedName>
        <fullName evidence="4">N-acetyltransferase domain-containing protein</fullName>
    </recommendedName>
</protein>
<dbReference type="STRING" id="644295.Metev_1667"/>
<organism evidence="2 3">
    <name type="scientific">Methanohalobium evestigatum (strain ATCC BAA-1072 / DSM 3721 / NBRC 107634 / OCM 161 / Z-7303)</name>
    <dbReference type="NCBI Taxonomy" id="644295"/>
    <lineage>
        <taxon>Archaea</taxon>
        <taxon>Methanobacteriati</taxon>
        <taxon>Methanobacteriota</taxon>
        <taxon>Stenosarchaea group</taxon>
        <taxon>Methanomicrobia</taxon>
        <taxon>Methanosarcinales</taxon>
        <taxon>Methanosarcinaceae</taxon>
        <taxon>Methanohalobium</taxon>
    </lineage>
</organism>
<evidence type="ECO:0008006" key="4">
    <source>
        <dbReference type="Google" id="ProtNLM"/>
    </source>
</evidence>